<comment type="caution">
    <text evidence="1">The sequence shown here is derived from an EMBL/GenBank/DDBJ whole genome shotgun (WGS) entry which is preliminary data.</text>
</comment>
<reference evidence="1 2" key="1">
    <citation type="journal article" date="2016" name="Nat. Commun.">
        <title>Thousands of microbial genomes shed light on interconnected biogeochemical processes in an aquifer system.</title>
        <authorList>
            <person name="Anantharaman K."/>
            <person name="Brown C.T."/>
            <person name="Hug L.A."/>
            <person name="Sharon I."/>
            <person name="Castelle C.J."/>
            <person name="Probst A.J."/>
            <person name="Thomas B.C."/>
            <person name="Singh A."/>
            <person name="Wilkins M.J."/>
            <person name="Karaoz U."/>
            <person name="Brodie E.L."/>
            <person name="Williams K.H."/>
            <person name="Hubbard S.S."/>
            <person name="Banfield J.F."/>
        </authorList>
    </citation>
    <scope>NUCLEOTIDE SEQUENCE [LARGE SCALE GENOMIC DNA]</scope>
</reference>
<evidence type="ECO:0000313" key="2">
    <source>
        <dbReference type="Proteomes" id="UP000182253"/>
    </source>
</evidence>
<proteinExistence type="predicted"/>
<dbReference type="EMBL" id="MFTL01000002">
    <property type="protein sequence ID" value="OGI62209.1"/>
    <property type="molecule type" value="Genomic_DNA"/>
</dbReference>
<gene>
    <name evidence="1" type="ORF">A2645_00255</name>
</gene>
<evidence type="ECO:0000313" key="1">
    <source>
        <dbReference type="EMBL" id="OGI62209.1"/>
    </source>
</evidence>
<dbReference type="Proteomes" id="UP000182253">
    <property type="component" value="Unassembled WGS sequence"/>
</dbReference>
<dbReference type="Pfam" id="PF23802">
    <property type="entry name" value="DUF7178"/>
    <property type="match status" value="1"/>
</dbReference>
<dbReference type="InterPro" id="IPR055602">
    <property type="entry name" value="DUF7178"/>
</dbReference>
<name>A0A1F6UY00_9BACT</name>
<organism evidence="1 2">
    <name type="scientific">Candidatus Nomurabacteria bacterium RIFCSPHIGHO2_01_FULL_39_9</name>
    <dbReference type="NCBI Taxonomy" id="1801735"/>
    <lineage>
        <taxon>Bacteria</taxon>
        <taxon>Candidatus Nomuraibacteriota</taxon>
    </lineage>
</organism>
<accession>A0A1F6UY00</accession>
<sequence>MLFVMRKVKKDTQTSPKVIKLPLPENYRSYEKKYSALNFFLMPILAFRGRKRYKKYLHKKLTSIDLMEPFFSVEDFKKQYEEFLNHEARLIKKDPFKHLNRHNCLTAEELNAMILAGIDYFEKRNIPIARIADELFDKFRNEKETISSAQITRYIFNGIPDINWYKEENEKIKQLLPNYDCELFLDLLAVTSPRSKINSNVVMAFKAYRELGNGANFKGFLKSVKKKLGQIHRGEEVASKSEKTLNFMAALKGKKNAVPVDVWLVRAFDCERRYIFEGKENVFSPTPKITKAITDYIRYASRMAGLEPRQMSSLIWRGIRNEHPRLNRGSMNTRYSFYIAHYLDRTRSLFDEIET</sequence>
<dbReference type="AlphaFoldDB" id="A0A1F6UY00"/>
<protein>
    <submittedName>
        <fullName evidence="1">Uncharacterized protein</fullName>
    </submittedName>
</protein>